<evidence type="ECO:0000256" key="5">
    <source>
        <dbReference type="ARBA" id="ARBA00023136"/>
    </source>
</evidence>
<dbReference type="Proteomes" id="UP001303587">
    <property type="component" value="Chromosome"/>
</dbReference>
<dbReference type="RefSeq" id="WP_338102104.1">
    <property type="nucleotide sequence ID" value="NZ_CP131060.1"/>
</dbReference>
<feature type="compositionally biased region" description="Low complexity" evidence="6">
    <location>
        <begin position="190"/>
        <end position="206"/>
    </location>
</feature>
<evidence type="ECO:0000256" key="2">
    <source>
        <dbReference type="ARBA" id="ARBA00022475"/>
    </source>
</evidence>
<evidence type="ECO:0000256" key="6">
    <source>
        <dbReference type="SAM" id="MobiDB-lite"/>
    </source>
</evidence>
<dbReference type="PANTHER" id="PTHR33932">
    <property type="entry name" value="NA(+)/H(+) ANTIPORTER SUBUNIT B"/>
    <property type="match status" value="1"/>
</dbReference>
<keyword evidence="10" id="KW-1185">Reference proteome</keyword>
<sequence>MTTIIAKTISKACLVICLFFSIYLLLNGGNYPGGGFVGGVLFVCGIALVYVTYGMRYINVRLQPDWLGWVGYGLLFASVTALAPLFVGHNYFRSAFDDFPIEILGIHIGHIELISSMYFDVGVYFAVIGGLLFILTNIASDKVRAKETESPFKYTGTADSPVRVDTSMPAVLSSKVAEKTESSKNSDTLSSETSGSAGFSGSTASSGKHHQHHHYLYEDSNIDELNRASSFHNPNLDLFNKDDDLNAKQEEKK</sequence>
<keyword evidence="5 7" id="KW-0472">Membrane</keyword>
<evidence type="ECO:0000256" key="3">
    <source>
        <dbReference type="ARBA" id="ARBA00022692"/>
    </source>
</evidence>
<dbReference type="PANTHER" id="PTHR33932:SF4">
    <property type="entry name" value="NA(+)_H(+) ANTIPORTER SUBUNIT B"/>
    <property type="match status" value="1"/>
</dbReference>
<comment type="subcellular location">
    <subcellularLocation>
        <location evidence="1">Cell membrane</location>
        <topology evidence="1">Multi-pass membrane protein</topology>
    </subcellularLocation>
</comment>
<dbReference type="InterPro" id="IPR007182">
    <property type="entry name" value="MnhB"/>
</dbReference>
<feature type="transmembrane region" description="Helical" evidence="7">
    <location>
        <begin position="12"/>
        <end position="29"/>
    </location>
</feature>
<dbReference type="GO" id="GO:0005886">
    <property type="term" value="C:plasma membrane"/>
    <property type="evidence" value="ECO:0007669"/>
    <property type="project" value="UniProtKB-SubCell"/>
</dbReference>
<protein>
    <recommendedName>
        <fullName evidence="8">Na+/H+ antiporter MnhB subunit-related protein domain-containing protein</fullName>
    </recommendedName>
</protein>
<keyword evidence="3 7" id="KW-0812">Transmembrane</keyword>
<proteinExistence type="predicted"/>
<dbReference type="EMBL" id="CP131060">
    <property type="protein sequence ID" value="WNY25752.1"/>
    <property type="molecule type" value="Genomic_DNA"/>
</dbReference>
<feature type="transmembrane region" description="Helical" evidence="7">
    <location>
        <begin position="35"/>
        <end position="54"/>
    </location>
</feature>
<feature type="region of interest" description="Disordered" evidence="6">
    <location>
        <begin position="174"/>
        <end position="212"/>
    </location>
</feature>
<dbReference type="GeneID" id="89230414"/>
<feature type="compositionally biased region" description="Basic and acidic residues" evidence="6">
    <location>
        <begin position="239"/>
        <end position="253"/>
    </location>
</feature>
<feature type="domain" description="Na+/H+ antiporter MnhB subunit-related protein" evidence="8">
    <location>
        <begin position="5"/>
        <end position="132"/>
    </location>
</feature>
<evidence type="ECO:0000256" key="1">
    <source>
        <dbReference type="ARBA" id="ARBA00004651"/>
    </source>
</evidence>
<feature type="transmembrane region" description="Helical" evidence="7">
    <location>
        <begin position="121"/>
        <end position="139"/>
    </location>
</feature>
<accession>A0AA96V3A6</accession>
<feature type="transmembrane region" description="Helical" evidence="7">
    <location>
        <begin position="66"/>
        <end position="87"/>
    </location>
</feature>
<evidence type="ECO:0000256" key="7">
    <source>
        <dbReference type="SAM" id="Phobius"/>
    </source>
</evidence>
<keyword evidence="2" id="KW-1003">Cell membrane</keyword>
<dbReference type="InterPro" id="IPR050622">
    <property type="entry name" value="CPA3_antiporter_subunitB"/>
</dbReference>
<evidence type="ECO:0000259" key="8">
    <source>
        <dbReference type="Pfam" id="PF04039"/>
    </source>
</evidence>
<reference evidence="9 10" key="1">
    <citation type="submission" date="2023-07" db="EMBL/GenBank/DDBJ databases">
        <title>Closed genoem sequence of Methanosarcinaceae archaeon Ac7.</title>
        <authorList>
            <person name="Poehlein A."/>
            <person name="Protasov E."/>
            <person name="Platt K."/>
            <person name="Reeh H."/>
            <person name="Daniel R."/>
            <person name="Brune A."/>
        </authorList>
    </citation>
    <scope>NUCLEOTIDE SEQUENCE [LARGE SCALE GENOMIC DNA]</scope>
    <source>
        <strain evidence="9 10">Ac7</strain>
    </source>
</reference>
<keyword evidence="4 7" id="KW-1133">Transmembrane helix</keyword>
<feature type="region of interest" description="Disordered" evidence="6">
    <location>
        <begin position="227"/>
        <end position="253"/>
    </location>
</feature>
<organism evidence="9 10">
    <name type="scientific">Methanolapillus millepedarum</name>
    <dbReference type="NCBI Taxonomy" id="3028296"/>
    <lineage>
        <taxon>Archaea</taxon>
        <taxon>Methanobacteriati</taxon>
        <taxon>Methanobacteriota</taxon>
        <taxon>Stenosarchaea group</taxon>
        <taxon>Methanomicrobia</taxon>
        <taxon>Methanosarcinales</taxon>
        <taxon>Methanosarcinaceae</taxon>
        <taxon>Methanolapillus</taxon>
    </lineage>
</organism>
<evidence type="ECO:0000313" key="10">
    <source>
        <dbReference type="Proteomes" id="UP001303587"/>
    </source>
</evidence>
<dbReference type="Pfam" id="PF04039">
    <property type="entry name" value="MnhB"/>
    <property type="match status" value="1"/>
</dbReference>
<evidence type="ECO:0000313" key="9">
    <source>
        <dbReference type="EMBL" id="WNY25752.1"/>
    </source>
</evidence>
<gene>
    <name evidence="9" type="ORF">MsAc7_13120</name>
</gene>
<dbReference type="AlphaFoldDB" id="A0AA96V3A6"/>
<name>A0AA96V3A6_9EURY</name>
<evidence type="ECO:0000256" key="4">
    <source>
        <dbReference type="ARBA" id="ARBA00022989"/>
    </source>
</evidence>